<feature type="binding site" evidence="5">
    <location>
        <position position="79"/>
    </location>
    <ligand>
        <name>S-adenosyl-L-methionine</name>
        <dbReference type="ChEBI" id="CHEBI:59789"/>
    </ligand>
</feature>
<comment type="pathway">
    <text evidence="5">Cofactor biosynthesis; ubiquinone biosynthesis.</text>
</comment>
<keyword evidence="1 5" id="KW-0489">Methyltransferase</keyword>
<dbReference type="GO" id="GO:0061542">
    <property type="term" value="F:3-demethylubiquinol 3-O-methyltransferase activity"/>
    <property type="evidence" value="ECO:0007669"/>
    <property type="project" value="UniProtKB-UniRule"/>
</dbReference>
<dbReference type="GO" id="GO:0102208">
    <property type="term" value="F:2-polyprenyl-6-hydroxyphenol methylase activity"/>
    <property type="evidence" value="ECO:0007669"/>
    <property type="project" value="UniProtKB-EC"/>
</dbReference>
<keyword evidence="2 5" id="KW-0808">Transferase</keyword>
<keyword evidence="4 5" id="KW-0949">S-adenosyl-L-methionine</keyword>
<keyword evidence="7" id="KW-1185">Reference proteome</keyword>
<dbReference type="Pfam" id="PF13489">
    <property type="entry name" value="Methyltransf_23"/>
    <property type="match status" value="1"/>
</dbReference>
<dbReference type="SUPFAM" id="SSF53335">
    <property type="entry name" value="S-adenosyl-L-methionine-dependent methyltransferases"/>
    <property type="match status" value="1"/>
</dbReference>
<evidence type="ECO:0000256" key="4">
    <source>
        <dbReference type="ARBA" id="ARBA00022691"/>
    </source>
</evidence>
<evidence type="ECO:0000256" key="5">
    <source>
        <dbReference type="HAMAP-Rule" id="MF_00472"/>
    </source>
</evidence>
<dbReference type="HAMAP" id="MF_00472">
    <property type="entry name" value="UbiG"/>
    <property type="match status" value="1"/>
</dbReference>
<dbReference type="EC" id="2.1.1.222" evidence="5"/>
<dbReference type="GO" id="GO:0010420">
    <property type="term" value="F:polyprenyldihydroxybenzoate methyltransferase activity"/>
    <property type="evidence" value="ECO:0007669"/>
    <property type="project" value="InterPro"/>
</dbReference>
<dbReference type="InterPro" id="IPR029063">
    <property type="entry name" value="SAM-dependent_MTases_sf"/>
</dbReference>
<feature type="binding site" evidence="5">
    <location>
        <position position="123"/>
    </location>
    <ligand>
        <name>S-adenosyl-L-methionine</name>
        <dbReference type="ChEBI" id="CHEBI:59789"/>
    </ligand>
</feature>
<protein>
    <recommendedName>
        <fullName evidence="5">Ubiquinone biosynthesis O-methyltransferase</fullName>
    </recommendedName>
    <alternativeName>
        <fullName evidence="5">2-polyprenyl-6-hydroxyphenol methylase</fullName>
        <ecNumber evidence="5">2.1.1.222</ecNumber>
    </alternativeName>
    <alternativeName>
        <fullName evidence="5">3-demethylubiquinone 3-O-methyltransferase</fullName>
        <ecNumber evidence="5">2.1.1.64</ecNumber>
    </alternativeName>
</protein>
<dbReference type="NCBIfam" id="TIGR01983">
    <property type="entry name" value="UbiG"/>
    <property type="match status" value="1"/>
</dbReference>
<dbReference type="AlphaFoldDB" id="A0A368HGY8"/>
<feature type="binding site" evidence="5">
    <location>
        <position position="39"/>
    </location>
    <ligand>
        <name>S-adenosyl-L-methionine</name>
        <dbReference type="ChEBI" id="CHEBI:59789"/>
    </ligand>
</feature>
<feature type="binding site" evidence="5">
    <location>
        <position position="58"/>
    </location>
    <ligand>
        <name>S-adenosyl-L-methionine</name>
        <dbReference type="ChEBI" id="CHEBI:59789"/>
    </ligand>
</feature>
<organism evidence="6 7">
    <name type="scientific">Acidiferrobacter thiooxydans</name>
    <dbReference type="NCBI Taxonomy" id="163359"/>
    <lineage>
        <taxon>Bacteria</taxon>
        <taxon>Pseudomonadati</taxon>
        <taxon>Pseudomonadota</taxon>
        <taxon>Gammaproteobacteria</taxon>
        <taxon>Acidiferrobacterales</taxon>
        <taxon>Acidiferrobacteraceae</taxon>
        <taxon>Acidiferrobacter</taxon>
    </lineage>
</organism>
<dbReference type="PANTHER" id="PTHR43464">
    <property type="entry name" value="METHYLTRANSFERASE"/>
    <property type="match status" value="1"/>
</dbReference>
<dbReference type="InterPro" id="IPR010233">
    <property type="entry name" value="UbiG_MeTrfase"/>
</dbReference>
<dbReference type="PANTHER" id="PTHR43464:SF19">
    <property type="entry name" value="UBIQUINONE BIOSYNTHESIS O-METHYLTRANSFERASE, MITOCHONDRIAL"/>
    <property type="match status" value="1"/>
</dbReference>
<dbReference type="UniPathway" id="UPA00232"/>
<name>A0A368HGY8_9GAMM</name>
<dbReference type="OrthoDB" id="9801538at2"/>
<proteinExistence type="inferred from homology"/>
<sequence length="236" mass="25748">MTPAQNADPKELQRFEAVAGHWWDPQGPLKTLHGMNPLRLRFIKERVDLAGRKVLDVGCGGGLLTEAMTAAGANVTGIDLAHEALLVARLHAIENGLAIDYCETSVEDLAHTSPAAFDVVTCLEMLEHVPDPASVVASCARLVKPGGRVFFSTINRTPKAWLMAVVGAEYVLNILPRGTHEYARFIRPSELAAWMRAAGLATETISGVRYWPVVNHYALSPVVDVNYLVCARREEP</sequence>
<comment type="catalytic activity">
    <reaction evidence="5">
        <text>a 3-(all-trans-polyprenyl)benzene-1,2-diol + S-adenosyl-L-methionine = a 2-methoxy-6-(all-trans-polyprenyl)phenol + S-adenosyl-L-homocysteine + H(+)</text>
        <dbReference type="Rhea" id="RHEA:31411"/>
        <dbReference type="Rhea" id="RHEA-COMP:9550"/>
        <dbReference type="Rhea" id="RHEA-COMP:9551"/>
        <dbReference type="ChEBI" id="CHEBI:15378"/>
        <dbReference type="ChEBI" id="CHEBI:57856"/>
        <dbReference type="ChEBI" id="CHEBI:59789"/>
        <dbReference type="ChEBI" id="CHEBI:62729"/>
        <dbReference type="ChEBI" id="CHEBI:62731"/>
        <dbReference type="EC" id="2.1.1.222"/>
    </reaction>
</comment>
<keyword evidence="3 5" id="KW-0831">Ubiquinone biosynthesis</keyword>
<gene>
    <name evidence="5" type="primary">ubiG</name>
    <name evidence="6" type="ORF">C4900_11665</name>
</gene>
<evidence type="ECO:0000313" key="6">
    <source>
        <dbReference type="EMBL" id="RCN56459.1"/>
    </source>
</evidence>
<dbReference type="Proteomes" id="UP000253250">
    <property type="component" value="Unassembled WGS sequence"/>
</dbReference>
<evidence type="ECO:0000256" key="3">
    <source>
        <dbReference type="ARBA" id="ARBA00022688"/>
    </source>
</evidence>
<evidence type="ECO:0000256" key="2">
    <source>
        <dbReference type="ARBA" id="ARBA00022679"/>
    </source>
</evidence>
<evidence type="ECO:0000256" key="1">
    <source>
        <dbReference type="ARBA" id="ARBA00022603"/>
    </source>
</evidence>
<dbReference type="RefSeq" id="WP_114283139.1">
    <property type="nucleotide sequence ID" value="NZ_PSYR01000002.1"/>
</dbReference>
<dbReference type="Gene3D" id="3.40.50.150">
    <property type="entry name" value="Vaccinia Virus protein VP39"/>
    <property type="match status" value="1"/>
</dbReference>
<dbReference type="CDD" id="cd02440">
    <property type="entry name" value="AdoMet_MTases"/>
    <property type="match status" value="1"/>
</dbReference>
<dbReference type="GO" id="GO:0032259">
    <property type="term" value="P:methylation"/>
    <property type="evidence" value="ECO:0007669"/>
    <property type="project" value="UniProtKB-KW"/>
</dbReference>
<dbReference type="EMBL" id="PSYR01000002">
    <property type="protein sequence ID" value="RCN56459.1"/>
    <property type="molecule type" value="Genomic_DNA"/>
</dbReference>
<comment type="caution">
    <text evidence="6">The sequence shown here is derived from an EMBL/GenBank/DDBJ whole genome shotgun (WGS) entry which is preliminary data.</text>
</comment>
<comment type="function">
    <text evidence="5">O-methyltransferase that catalyzes the 2 O-methylation steps in the ubiquinone biosynthetic pathway.</text>
</comment>
<dbReference type="FunFam" id="3.40.50.150:FF:000028">
    <property type="entry name" value="Ubiquinone biosynthesis O-methyltransferase"/>
    <property type="match status" value="1"/>
</dbReference>
<dbReference type="EC" id="2.1.1.64" evidence="5"/>
<comment type="catalytic activity">
    <reaction evidence="5">
        <text>a 3-demethylubiquinol + S-adenosyl-L-methionine = a ubiquinol + S-adenosyl-L-homocysteine + H(+)</text>
        <dbReference type="Rhea" id="RHEA:44380"/>
        <dbReference type="Rhea" id="RHEA-COMP:9566"/>
        <dbReference type="Rhea" id="RHEA-COMP:10914"/>
        <dbReference type="ChEBI" id="CHEBI:15378"/>
        <dbReference type="ChEBI" id="CHEBI:17976"/>
        <dbReference type="ChEBI" id="CHEBI:57856"/>
        <dbReference type="ChEBI" id="CHEBI:59789"/>
        <dbReference type="ChEBI" id="CHEBI:84422"/>
        <dbReference type="EC" id="2.1.1.64"/>
    </reaction>
</comment>
<accession>A0A368HGY8</accession>
<comment type="similarity">
    <text evidence="5">Belongs to the methyltransferase superfamily. UbiG/COQ3 family.</text>
</comment>
<evidence type="ECO:0000313" key="7">
    <source>
        <dbReference type="Proteomes" id="UP000253250"/>
    </source>
</evidence>
<reference evidence="6 7" key="1">
    <citation type="submission" date="2018-02" db="EMBL/GenBank/DDBJ databases">
        <title>Insights into the biology of acidophilic members of the Acidiferrobacteraceae family derived from comparative genomic analyses.</title>
        <authorList>
            <person name="Issotta F."/>
            <person name="Thyssen C."/>
            <person name="Mena C."/>
            <person name="Moya A."/>
            <person name="Bellenberg S."/>
            <person name="Sproer C."/>
            <person name="Covarrubias P.C."/>
            <person name="Sand W."/>
            <person name="Quatrini R."/>
            <person name="Vera M."/>
        </authorList>
    </citation>
    <scope>NUCLEOTIDE SEQUENCE [LARGE SCALE GENOMIC DNA]</scope>
    <source>
        <strain evidence="7">m-1</strain>
    </source>
</reference>